<sequence length="232" mass="24715">MPPSHPLPAVPPPPSALPCRMIHTFSPLWSETHGTPLSVCHGSRAKFLIPDNGNELTSSTSHGSSISGGGGTVVVTLQDSPAAQENVTEWFRFSGSCGRETWNGWMDEPEAVRMLLPVGCCAEVGDVKLFFLRGVLILLQVCGNTVVNRGSPCLVDEWEPCQVCWRLCLSVEKCECGQLGLGRSGTAIARLAGFQIDAQKSGDSMADDVDCVGQATEVVSGLKTLFELVVTV</sequence>
<dbReference type="AlphaFoldDB" id="A0A4S2MKD8"/>
<dbReference type="Proteomes" id="UP000298138">
    <property type="component" value="Unassembled WGS sequence"/>
</dbReference>
<accession>A0A4S2MKD8</accession>
<name>A0A4S2MKD8_9PEZI</name>
<dbReference type="EMBL" id="ML220153">
    <property type="protein sequence ID" value="TGZ77466.1"/>
    <property type="molecule type" value="Genomic_DNA"/>
</dbReference>
<reference evidence="1 2" key="1">
    <citation type="submission" date="2019-04" db="EMBL/GenBank/DDBJ databases">
        <title>Comparative genomics and transcriptomics to analyze fruiting body development in filamentous ascomycetes.</title>
        <authorList>
            <consortium name="DOE Joint Genome Institute"/>
            <person name="Lutkenhaus R."/>
            <person name="Traeger S."/>
            <person name="Breuer J."/>
            <person name="Kuo A."/>
            <person name="Lipzen A."/>
            <person name="Pangilinan J."/>
            <person name="Dilworth D."/>
            <person name="Sandor L."/>
            <person name="Poggeler S."/>
            <person name="Barry K."/>
            <person name="Grigoriev I.V."/>
            <person name="Nowrousian M."/>
        </authorList>
    </citation>
    <scope>NUCLEOTIDE SEQUENCE [LARGE SCALE GENOMIC DNA]</scope>
    <source>
        <strain evidence="1 2">CBS 389.68</strain>
    </source>
</reference>
<evidence type="ECO:0000313" key="2">
    <source>
        <dbReference type="Proteomes" id="UP000298138"/>
    </source>
</evidence>
<protein>
    <submittedName>
        <fullName evidence="1">Uncharacterized protein</fullName>
    </submittedName>
</protein>
<keyword evidence="2" id="KW-1185">Reference proteome</keyword>
<evidence type="ECO:0000313" key="1">
    <source>
        <dbReference type="EMBL" id="TGZ77466.1"/>
    </source>
</evidence>
<gene>
    <name evidence="1" type="ORF">EX30DRAFT_344110</name>
</gene>
<proteinExistence type="predicted"/>
<organism evidence="1 2">
    <name type="scientific">Ascodesmis nigricans</name>
    <dbReference type="NCBI Taxonomy" id="341454"/>
    <lineage>
        <taxon>Eukaryota</taxon>
        <taxon>Fungi</taxon>
        <taxon>Dikarya</taxon>
        <taxon>Ascomycota</taxon>
        <taxon>Pezizomycotina</taxon>
        <taxon>Pezizomycetes</taxon>
        <taxon>Pezizales</taxon>
        <taxon>Ascodesmidaceae</taxon>
        <taxon>Ascodesmis</taxon>
    </lineage>
</organism>
<dbReference type="InParanoid" id="A0A4S2MKD8"/>